<protein>
    <submittedName>
        <fullName evidence="1">Uncharacterized protein</fullName>
    </submittedName>
</protein>
<reference evidence="1 2" key="1">
    <citation type="journal article" date="2019" name="Sci. Rep.">
        <title>Orb-weaving spider Araneus ventricosus genome elucidates the spidroin gene catalogue.</title>
        <authorList>
            <person name="Kono N."/>
            <person name="Nakamura H."/>
            <person name="Ohtoshi R."/>
            <person name="Moran D.A.P."/>
            <person name="Shinohara A."/>
            <person name="Yoshida Y."/>
            <person name="Fujiwara M."/>
            <person name="Mori M."/>
            <person name="Tomita M."/>
            <person name="Arakawa K."/>
        </authorList>
    </citation>
    <scope>NUCLEOTIDE SEQUENCE [LARGE SCALE GENOMIC DNA]</scope>
</reference>
<name>A0A4Y2QLZ0_ARAVE</name>
<dbReference type="EMBL" id="BGPR01014237">
    <property type="protein sequence ID" value="GBN64344.1"/>
    <property type="molecule type" value="Genomic_DNA"/>
</dbReference>
<dbReference type="Proteomes" id="UP000499080">
    <property type="component" value="Unassembled WGS sequence"/>
</dbReference>
<accession>A0A4Y2QLZ0</accession>
<proteinExistence type="predicted"/>
<comment type="caution">
    <text evidence="1">The sequence shown here is derived from an EMBL/GenBank/DDBJ whole genome shotgun (WGS) entry which is preliminary data.</text>
</comment>
<keyword evidence="2" id="KW-1185">Reference proteome</keyword>
<evidence type="ECO:0000313" key="1">
    <source>
        <dbReference type="EMBL" id="GBN64344.1"/>
    </source>
</evidence>
<organism evidence="1 2">
    <name type="scientific">Araneus ventricosus</name>
    <name type="common">Orbweaver spider</name>
    <name type="synonym">Epeira ventricosa</name>
    <dbReference type="NCBI Taxonomy" id="182803"/>
    <lineage>
        <taxon>Eukaryota</taxon>
        <taxon>Metazoa</taxon>
        <taxon>Ecdysozoa</taxon>
        <taxon>Arthropoda</taxon>
        <taxon>Chelicerata</taxon>
        <taxon>Arachnida</taxon>
        <taxon>Araneae</taxon>
        <taxon>Araneomorphae</taxon>
        <taxon>Entelegynae</taxon>
        <taxon>Araneoidea</taxon>
        <taxon>Araneidae</taxon>
        <taxon>Araneus</taxon>
    </lineage>
</organism>
<gene>
    <name evidence="1" type="ORF">AVEN_108990_1</name>
</gene>
<sequence length="213" mass="23793">MTAFGLKMIDKFEESGSFDVKCGRGRKVIASTSVEDVATSLQEASKSVWERSWFLLTCQNQKLSPSNFLLECKWAVHGHGTFCGQSKRISIFKVLSILKIAEYGKGRIRSNATIASSFSKGHCVVRVYGSIYRWPFLFEEIGPSGPITCIVNGTRNESLSRNQLIPALQQRGCVDTTIFMQDGTPPHISTPVKQLMNLHFGNDRINNRDFPTP</sequence>
<dbReference type="AlphaFoldDB" id="A0A4Y2QLZ0"/>
<evidence type="ECO:0000313" key="2">
    <source>
        <dbReference type="Proteomes" id="UP000499080"/>
    </source>
</evidence>